<proteinExistence type="predicted"/>
<feature type="region of interest" description="Disordered" evidence="1">
    <location>
        <begin position="32"/>
        <end position="52"/>
    </location>
</feature>
<protein>
    <submittedName>
        <fullName evidence="2">Uncharacterized protein</fullName>
    </submittedName>
</protein>
<reference evidence="2" key="1">
    <citation type="journal article" date="2005" name="BMC Biol.">
        <title>The sequence of rice chromosomes 11 and 12, rich in disease resistance genes and recent gene duplications.</title>
        <authorList>
            <consortium name="The rice chromosomes 11 and 12 sequencing consortia"/>
        </authorList>
    </citation>
    <scope>NUCLEOTIDE SEQUENCE [LARGE SCALE GENOMIC DNA]</scope>
</reference>
<organism evidence="2">
    <name type="scientific">Oryza sativa subsp. japonica</name>
    <name type="common">Rice</name>
    <dbReference type="NCBI Taxonomy" id="39947"/>
    <lineage>
        <taxon>Eukaryota</taxon>
        <taxon>Viridiplantae</taxon>
        <taxon>Streptophyta</taxon>
        <taxon>Embryophyta</taxon>
        <taxon>Tracheophyta</taxon>
        <taxon>Spermatophyta</taxon>
        <taxon>Magnoliopsida</taxon>
        <taxon>Liliopsida</taxon>
        <taxon>Poales</taxon>
        <taxon>Poaceae</taxon>
        <taxon>BOP clade</taxon>
        <taxon>Oryzoideae</taxon>
        <taxon>Oryzeae</taxon>
        <taxon>Oryzinae</taxon>
        <taxon>Oryza</taxon>
        <taxon>Oryza sativa</taxon>
    </lineage>
</organism>
<accession>Q2QU47</accession>
<name>Q2QU47_ORYSJ</name>
<gene>
    <name evidence="2" type="ordered locus">LOC_Os12g17500</name>
</gene>
<feature type="compositionally biased region" description="Polar residues" evidence="1">
    <location>
        <begin position="80"/>
        <end position="90"/>
    </location>
</feature>
<reference evidence="2" key="3">
    <citation type="submission" date="2006-01" db="EMBL/GenBank/DDBJ databases">
        <authorList>
            <person name="Buell R."/>
        </authorList>
    </citation>
    <scope>NUCLEOTIDE SEQUENCE</scope>
</reference>
<dbReference type="AlphaFoldDB" id="Q2QU47"/>
<evidence type="ECO:0000313" key="2">
    <source>
        <dbReference type="EMBL" id="ABA97417.1"/>
    </source>
</evidence>
<feature type="compositionally biased region" description="Basic and acidic residues" evidence="1">
    <location>
        <begin position="32"/>
        <end position="47"/>
    </location>
</feature>
<reference evidence="2" key="2">
    <citation type="submission" date="2005-04" db="EMBL/GenBank/DDBJ databases">
        <authorList>
            <person name="Buell C.R."/>
            <person name="Wing R.A."/>
            <person name="McCombie W.A."/>
            <person name="Ouyang S."/>
        </authorList>
    </citation>
    <scope>NUCLEOTIDE SEQUENCE</scope>
</reference>
<feature type="region of interest" description="Disordered" evidence="1">
    <location>
        <begin position="78"/>
        <end position="101"/>
    </location>
</feature>
<sequence>MTRPDRGATEESVKVVPPLVIVALNYGHRRGEGRRDLAPARRVEKGDPASPGLDLATPLLCLVPSLLGSSLPVAARWTEESTSNKQGNKQPRSHTWRKYEEKSQKLAASNQEVTPTWRISGGVWIQGLILSYQMFEY</sequence>
<evidence type="ECO:0000256" key="1">
    <source>
        <dbReference type="SAM" id="MobiDB-lite"/>
    </source>
</evidence>
<dbReference type="EMBL" id="DP000011">
    <property type="protein sequence ID" value="ABA97417.1"/>
    <property type="molecule type" value="Genomic_DNA"/>
</dbReference>